<accession>A0A075A124</accession>
<protein>
    <submittedName>
        <fullName evidence="2">Uncharacterized protein</fullName>
    </submittedName>
</protein>
<sequence>MLQEDKTAASSKGDFENRNKKESKFYDEAIVSAELYSKNFRERNFYDRPNLSSPYSHGWTKYAPHTNRHPEWYVYGPEDVDEGVDQYDYDMSAGDDEKENSTLHKRQTGGTFGGVDDRAKHPIGGLRNTYSNSDFLDTSFTKNRNAVGSTEYSTRGDRPPNIKTLREIESKLRVQQIEPKSPADMSAYYKLLGCVVQTNAASANACISQQLDVASHNPPSNEHVAGNHYFAKPLLTDPKDLNQLQSQPEPIPENHLREQPISHNTVHDQGNMALDVNLKPTLNVPIHIRPSEQILGSALSSAVAGSFPIRPVKPLLFYYPPHTNHLFGRPMMNSLILHQILQYQMGLRANPKFLLFILLNREAARTPASGVDSILQIYSISMVYSMFCALTTLAAKAGLRSCLINVMFTSFAWSTLLTEGPIGRAAPDQTTAACDAKYMF</sequence>
<evidence type="ECO:0000313" key="2">
    <source>
        <dbReference type="EMBL" id="KER31957.1"/>
    </source>
</evidence>
<dbReference type="GeneID" id="20316079"/>
<evidence type="ECO:0000256" key="1">
    <source>
        <dbReference type="SAM" id="MobiDB-lite"/>
    </source>
</evidence>
<dbReference type="CTD" id="20316079"/>
<feature type="region of interest" description="Disordered" evidence="1">
    <location>
        <begin position="95"/>
        <end position="118"/>
    </location>
</feature>
<evidence type="ECO:0000313" key="3">
    <source>
        <dbReference type="Proteomes" id="UP000054324"/>
    </source>
</evidence>
<proteinExistence type="predicted"/>
<dbReference type="OrthoDB" id="6264149at2759"/>
<organism evidence="2 3">
    <name type="scientific">Opisthorchis viverrini</name>
    <name type="common">Southeast Asian liver fluke</name>
    <dbReference type="NCBI Taxonomy" id="6198"/>
    <lineage>
        <taxon>Eukaryota</taxon>
        <taxon>Metazoa</taxon>
        <taxon>Spiralia</taxon>
        <taxon>Lophotrochozoa</taxon>
        <taxon>Platyhelminthes</taxon>
        <taxon>Trematoda</taxon>
        <taxon>Digenea</taxon>
        <taxon>Opisthorchiida</taxon>
        <taxon>Opisthorchiata</taxon>
        <taxon>Opisthorchiidae</taxon>
        <taxon>Opisthorchis</taxon>
    </lineage>
</organism>
<reference evidence="2 3" key="1">
    <citation type="submission" date="2013-11" db="EMBL/GenBank/DDBJ databases">
        <title>Opisthorchis viverrini - life in the bile duct.</title>
        <authorList>
            <person name="Young N.D."/>
            <person name="Nagarajan N."/>
            <person name="Lin S.J."/>
            <person name="Korhonen P.K."/>
            <person name="Jex A.R."/>
            <person name="Hall R.S."/>
            <person name="Safavi-Hemami H."/>
            <person name="Kaewkong W."/>
            <person name="Bertrand D."/>
            <person name="Gao S."/>
            <person name="Seet Q."/>
            <person name="Wongkham S."/>
            <person name="Teh B.T."/>
            <person name="Wongkham C."/>
            <person name="Intapan P.M."/>
            <person name="Maleewong W."/>
            <person name="Yang X."/>
            <person name="Hu M."/>
            <person name="Wang Z."/>
            <person name="Hofmann A."/>
            <person name="Sternberg P.W."/>
            <person name="Tan P."/>
            <person name="Wang J."/>
            <person name="Gasser R.B."/>
        </authorList>
    </citation>
    <scope>NUCLEOTIDE SEQUENCE [LARGE SCALE GENOMIC DNA]</scope>
</reference>
<dbReference type="RefSeq" id="XP_009164281.1">
    <property type="nucleotide sequence ID" value="XM_009166017.1"/>
</dbReference>
<gene>
    <name evidence="2" type="ORF">T265_01891</name>
</gene>
<name>A0A075A124_OPIVI</name>
<keyword evidence="3" id="KW-1185">Reference proteome</keyword>
<dbReference type="EMBL" id="KL596639">
    <property type="protein sequence ID" value="KER31957.1"/>
    <property type="molecule type" value="Genomic_DNA"/>
</dbReference>
<dbReference type="AlphaFoldDB" id="A0A075A124"/>
<dbReference type="KEGG" id="ovi:T265_01891"/>
<dbReference type="Proteomes" id="UP000054324">
    <property type="component" value="Unassembled WGS sequence"/>
</dbReference>